<dbReference type="AlphaFoldDB" id="A0A5B2VK41"/>
<reference evidence="2 3" key="1">
    <citation type="submission" date="2019-09" db="EMBL/GenBank/DDBJ databases">
        <title>Chitinophaga ginsengihumi sp. nov., isolated from soil of ginseng rhizosphere.</title>
        <authorList>
            <person name="Lee J."/>
        </authorList>
    </citation>
    <scope>NUCLEOTIDE SEQUENCE [LARGE SCALE GENOMIC DNA]</scope>
    <source>
        <strain evidence="2 3">BN140078</strain>
    </source>
</reference>
<keyword evidence="1" id="KW-0732">Signal</keyword>
<name>A0A5B2VK41_9BACT</name>
<evidence type="ECO:0000313" key="2">
    <source>
        <dbReference type="EMBL" id="KAA2238906.1"/>
    </source>
</evidence>
<proteinExistence type="predicted"/>
<accession>A0A5B2VK41</accession>
<reference evidence="2 3" key="2">
    <citation type="submission" date="2019-09" db="EMBL/GenBank/DDBJ databases">
        <authorList>
            <person name="Jin C."/>
        </authorList>
    </citation>
    <scope>NUCLEOTIDE SEQUENCE [LARGE SCALE GENOMIC DNA]</scope>
    <source>
        <strain evidence="2 3">BN140078</strain>
    </source>
</reference>
<gene>
    <name evidence="2" type="ORF">F0L74_22080</name>
</gene>
<comment type="caution">
    <text evidence="2">The sequence shown here is derived from an EMBL/GenBank/DDBJ whole genome shotgun (WGS) entry which is preliminary data.</text>
</comment>
<feature type="chain" id="PRO_5022774593" evidence="1">
    <location>
        <begin position="24"/>
        <end position="99"/>
    </location>
</feature>
<evidence type="ECO:0000256" key="1">
    <source>
        <dbReference type="SAM" id="SignalP"/>
    </source>
</evidence>
<sequence>MKKIRMGLVAFVLAIIGTFTVKAADRDDVYYQFYLDETGYPSIFAGASQDFLLAGCKFGEIECGRIYMAEDVQETSPGEFQVLPNHEANFLANYYRMDY</sequence>
<evidence type="ECO:0000313" key="3">
    <source>
        <dbReference type="Proteomes" id="UP000324611"/>
    </source>
</evidence>
<protein>
    <submittedName>
        <fullName evidence="2">Uncharacterized protein</fullName>
    </submittedName>
</protein>
<feature type="signal peptide" evidence="1">
    <location>
        <begin position="1"/>
        <end position="23"/>
    </location>
</feature>
<dbReference type="Proteomes" id="UP000324611">
    <property type="component" value="Unassembled WGS sequence"/>
</dbReference>
<keyword evidence="3" id="KW-1185">Reference proteome</keyword>
<dbReference type="EMBL" id="VUOC01000004">
    <property type="protein sequence ID" value="KAA2238906.1"/>
    <property type="molecule type" value="Genomic_DNA"/>
</dbReference>
<organism evidence="2 3">
    <name type="scientific">Chitinophaga agrisoli</name>
    <dbReference type="NCBI Taxonomy" id="2607653"/>
    <lineage>
        <taxon>Bacteria</taxon>
        <taxon>Pseudomonadati</taxon>
        <taxon>Bacteroidota</taxon>
        <taxon>Chitinophagia</taxon>
        <taxon>Chitinophagales</taxon>
        <taxon>Chitinophagaceae</taxon>
        <taxon>Chitinophaga</taxon>
    </lineage>
</organism>
<dbReference type="RefSeq" id="WP_149840085.1">
    <property type="nucleotide sequence ID" value="NZ_VUOC01000004.1"/>
</dbReference>